<feature type="non-terminal residue" evidence="1">
    <location>
        <position position="1"/>
    </location>
</feature>
<accession>A0ABM8W0F6</accession>
<gene>
    <name evidence="1" type="ORF">GMARGA_LOCUS1821</name>
</gene>
<evidence type="ECO:0000313" key="1">
    <source>
        <dbReference type="EMBL" id="CAG8493121.1"/>
    </source>
</evidence>
<name>A0ABM8W0F6_GIGMA</name>
<sequence>MKLNNIKNLYTKAQEEVEQVHDEQKILTLKMDRHIAKYIGISNPNFIAIIRCSIDLYKWIQRKNSCKELLTVKEKILIEEKQEDGKISNNVDDSSLKKKMDNRIRVTEMTLNESELEVLSGENLKEAENKAVLLYAECGCLDKSKEPVLEETLVPKANLNIKDKDKMVVDSAALIILKKLQLQNEEILTKQEQFSLLEGNQVLNNLEGEEMNNNIGKKELDHLWDIIQNTIIKAANQTLPKKKILNTGCSKKRSKVKTELEKSILVLGKIIRGIHDGKVSQLNSNIVVSANNNISYINKKLDLEIGLLQLQSLDEGEQDLHGLKKILEKKCLIENTISRNKKIQEKVKKHCEMIVNNQGQMLWAEIYKPASYVQESLYKNLLEEILEKEWKQMLSSL</sequence>
<dbReference type="Proteomes" id="UP000789901">
    <property type="component" value="Unassembled WGS sequence"/>
</dbReference>
<dbReference type="EMBL" id="CAJVQB010000509">
    <property type="protein sequence ID" value="CAG8493121.1"/>
    <property type="molecule type" value="Genomic_DNA"/>
</dbReference>
<feature type="non-terminal residue" evidence="1">
    <location>
        <position position="397"/>
    </location>
</feature>
<reference evidence="1 2" key="1">
    <citation type="submission" date="2021-06" db="EMBL/GenBank/DDBJ databases">
        <authorList>
            <person name="Kallberg Y."/>
            <person name="Tangrot J."/>
            <person name="Rosling A."/>
        </authorList>
    </citation>
    <scope>NUCLEOTIDE SEQUENCE [LARGE SCALE GENOMIC DNA]</scope>
    <source>
        <strain evidence="1 2">120-4 pot B 10/14</strain>
    </source>
</reference>
<organism evidence="1 2">
    <name type="scientific">Gigaspora margarita</name>
    <dbReference type="NCBI Taxonomy" id="4874"/>
    <lineage>
        <taxon>Eukaryota</taxon>
        <taxon>Fungi</taxon>
        <taxon>Fungi incertae sedis</taxon>
        <taxon>Mucoromycota</taxon>
        <taxon>Glomeromycotina</taxon>
        <taxon>Glomeromycetes</taxon>
        <taxon>Diversisporales</taxon>
        <taxon>Gigasporaceae</taxon>
        <taxon>Gigaspora</taxon>
    </lineage>
</organism>
<evidence type="ECO:0000313" key="2">
    <source>
        <dbReference type="Proteomes" id="UP000789901"/>
    </source>
</evidence>
<proteinExistence type="predicted"/>
<keyword evidence="2" id="KW-1185">Reference proteome</keyword>
<protein>
    <submittedName>
        <fullName evidence="1">40824_t:CDS:1</fullName>
    </submittedName>
</protein>
<comment type="caution">
    <text evidence="1">The sequence shown here is derived from an EMBL/GenBank/DDBJ whole genome shotgun (WGS) entry which is preliminary data.</text>
</comment>